<feature type="region of interest" description="Disordered" evidence="2">
    <location>
        <begin position="18"/>
        <end position="37"/>
    </location>
</feature>
<gene>
    <name evidence="5" type="primary">capA_2</name>
    <name evidence="5" type="ORF">RSSSTS7063_02306</name>
</gene>
<evidence type="ECO:0000256" key="1">
    <source>
        <dbReference type="ARBA" id="ARBA00005662"/>
    </source>
</evidence>
<comment type="similarity">
    <text evidence="1">Belongs to the CapA family.</text>
</comment>
<feature type="compositionally biased region" description="Basic and acidic residues" evidence="2">
    <location>
        <begin position="25"/>
        <end position="34"/>
    </location>
</feature>
<keyword evidence="3" id="KW-1133">Transmembrane helix</keyword>
<dbReference type="SMART" id="SM00854">
    <property type="entry name" value="PGA_cap"/>
    <property type="match status" value="1"/>
</dbReference>
<keyword evidence="3" id="KW-0472">Membrane</keyword>
<dbReference type="InterPro" id="IPR029052">
    <property type="entry name" value="Metallo-depent_PP-like"/>
</dbReference>
<dbReference type="EMBL" id="CABHNW010000012">
    <property type="protein sequence ID" value="VUX31523.1"/>
    <property type="molecule type" value="Genomic_DNA"/>
</dbReference>
<feature type="transmembrane region" description="Helical" evidence="3">
    <location>
        <begin position="49"/>
        <end position="68"/>
    </location>
</feature>
<feature type="domain" description="Capsule synthesis protein CapA" evidence="4">
    <location>
        <begin position="111"/>
        <end position="358"/>
    </location>
</feature>
<keyword evidence="6" id="KW-1185">Reference proteome</keyword>
<dbReference type="InterPro" id="IPR019079">
    <property type="entry name" value="Capsule_synth_CapA"/>
</dbReference>
<dbReference type="Pfam" id="PF09587">
    <property type="entry name" value="PGA_cap"/>
    <property type="match status" value="1"/>
</dbReference>
<name>A0A564VHL9_9FIRM</name>
<evidence type="ECO:0000313" key="6">
    <source>
        <dbReference type="Proteomes" id="UP000408482"/>
    </source>
</evidence>
<dbReference type="InterPro" id="IPR052169">
    <property type="entry name" value="CW_Biosynth-Accessory"/>
</dbReference>
<dbReference type="PANTHER" id="PTHR33393:SF12">
    <property type="entry name" value="CAPSULE BIOSYNTHESIS PROTEIN CAPA"/>
    <property type="match status" value="1"/>
</dbReference>
<evidence type="ECO:0000256" key="2">
    <source>
        <dbReference type="SAM" id="MobiDB-lite"/>
    </source>
</evidence>
<keyword evidence="3" id="KW-0812">Transmembrane</keyword>
<evidence type="ECO:0000259" key="4">
    <source>
        <dbReference type="SMART" id="SM00854"/>
    </source>
</evidence>
<proteinExistence type="inferred from homology"/>
<dbReference type="Gene3D" id="3.60.21.10">
    <property type="match status" value="1"/>
</dbReference>
<evidence type="ECO:0000313" key="5">
    <source>
        <dbReference type="EMBL" id="VUX31523.1"/>
    </source>
</evidence>
<reference evidence="5 6" key="1">
    <citation type="submission" date="2019-07" db="EMBL/GenBank/DDBJ databases">
        <authorList>
            <person name="Hibberd C M."/>
            <person name="Gehrig L. J."/>
            <person name="Chang H.-W."/>
            <person name="Venkatesh S."/>
        </authorList>
    </citation>
    <scope>NUCLEOTIDE SEQUENCE [LARGE SCALE GENOMIC DNA]</scope>
    <source>
        <strain evidence="5">Blautia_luti_SSTS_Bg7063</strain>
    </source>
</reference>
<dbReference type="PANTHER" id="PTHR33393">
    <property type="entry name" value="POLYGLUTAMINE SYNTHESIS ACCESSORY PROTEIN RV0574C-RELATED"/>
    <property type="match status" value="1"/>
</dbReference>
<dbReference type="SUPFAM" id="SSF56300">
    <property type="entry name" value="Metallo-dependent phosphatases"/>
    <property type="match status" value="1"/>
</dbReference>
<dbReference type="Proteomes" id="UP000408482">
    <property type="component" value="Unassembled WGS sequence"/>
</dbReference>
<protein>
    <submittedName>
        <fullName evidence="5">Capsule biosynthesis protein CapA</fullName>
    </submittedName>
</protein>
<dbReference type="RefSeq" id="WP_243121588.1">
    <property type="nucleotide sequence ID" value="NZ_CABHMX010000041.1"/>
</dbReference>
<evidence type="ECO:0000256" key="3">
    <source>
        <dbReference type="SAM" id="Phobius"/>
    </source>
</evidence>
<dbReference type="CDD" id="cd07381">
    <property type="entry name" value="MPP_CapA"/>
    <property type="match status" value="1"/>
</dbReference>
<dbReference type="AlphaFoldDB" id="A0A564VHL9"/>
<sequence length="569" mass="62590">MKFPPNIKIPDSLKGVFKKSSTPEPLRETRRNPKDNIPLNFRERSNARVSLMASVIVLAILVLFFNQLDYRLIRKPAIDAQKKAAAVKAKADQEAADTTAETTTAETTTASVIAVGDNLYHQSLIDAGASSDGNWNYDKIYTHIQDAIKDADIKMIDQETVFTTDHDSVSSYPSFATPTEVGDAIIKAGFNVVESANNHIDDFGEGFLTDTLNFWKTKYPDVTLLGIHASQEDADTVKIREVNGIKIAFLDYTYGTNVGGIEGKDYMIDMIRKDKITAMIQKAKQQADCIIFVAHWGTEDETMPNEYEKQWAAYLMEQGVNVIIGGHPHVLQPYGRLTDDKGNETVVFYSLGNFVSTQQKLEELLGGMAKFTIQKTVQDGKTSIEILTPTVEPLVMHYNSDAGEFGPYMLSDYTEELASQNGVQSYIGSGVFTLDNLKKKFNEIMSMNVTPSTGTNLLDVTIDTDLNMIDASGNVVEDTDSITAEKYYADKGIDITSEDFNSADNNSGSTDDSSDDDSSDDDSSDDDSSDDDSSDDGSSDDGSYDDSYSDDGSYDDGSYDDSSYDDSEE</sequence>
<feature type="region of interest" description="Disordered" evidence="2">
    <location>
        <begin position="497"/>
        <end position="569"/>
    </location>
</feature>
<organism evidence="5 6">
    <name type="scientific">Blautia luti</name>
    <dbReference type="NCBI Taxonomy" id="89014"/>
    <lineage>
        <taxon>Bacteria</taxon>
        <taxon>Bacillati</taxon>
        <taxon>Bacillota</taxon>
        <taxon>Clostridia</taxon>
        <taxon>Lachnospirales</taxon>
        <taxon>Lachnospiraceae</taxon>
        <taxon>Blautia</taxon>
    </lineage>
</organism>
<accession>A0A564VHL9</accession>
<feature type="compositionally biased region" description="Acidic residues" evidence="2">
    <location>
        <begin position="512"/>
        <end position="569"/>
    </location>
</feature>